<name>A0A1U7WVC4_NICSY</name>
<sequence>MDDHEYGMMDLTQYINGRPIFASNIPPHLHSDLLCSHQHYEMVMATVPQHNCVPHPTAAATARPSVSGGGGGATLSTASEMEGCGGGGVMRGGGDGGNGRWPRQETLTLLEVRSQLDSKFKEANQKGPLWDEVSRIMSEEHGYQRSGKKCREKFENLYKYYKKTKEGKAGRQDGKHYRYFRQLEALYGKTSNTISISETNNIGSSNFHYNNPINNNNQESHNFHHQGHKFSDSLISLSDSSDSDHATSFDDSELNMDNDSKEKRKKKRGKRSWKGKIKDFVDIQMKKLIEKQEAWLEKMMKTIEHKEQERILREEEWKKQESIRIEKEQKFWAGERVWIEARDAALIDALHKLNGDQELIKVNKNASICKDMNWDGINGYLIKCNKKQKENCLSSYYNFKNNEEGRSYCETSRHVPNVQIMDPGMFQHWRDISWKFKVKCIDWSSVYISCGPFAFIILRILIEILRITMELEALVFSVTSAFTVITEGTWSGTCGRTIVWGIIGFEVVIHRCYVVEIIVRRHINIQGSRIEHELIMWLHFSLFFFLNKQRESLCHGRQ</sequence>
<proteinExistence type="predicted"/>
<evidence type="ECO:0000259" key="7">
    <source>
        <dbReference type="PROSITE" id="PS50090"/>
    </source>
</evidence>
<feature type="domain" description="Myb-like" evidence="7">
    <location>
        <begin position="99"/>
        <end position="158"/>
    </location>
</feature>
<evidence type="ECO:0000256" key="4">
    <source>
        <dbReference type="ARBA" id="ARBA00023163"/>
    </source>
</evidence>
<dbReference type="GO" id="GO:0003677">
    <property type="term" value="F:DNA binding"/>
    <property type="evidence" value="ECO:0007669"/>
    <property type="project" value="UniProtKB-KW"/>
</dbReference>
<evidence type="ECO:0000256" key="2">
    <source>
        <dbReference type="ARBA" id="ARBA00023015"/>
    </source>
</evidence>
<dbReference type="eggNOG" id="KOG4282">
    <property type="taxonomic scope" value="Eukaryota"/>
</dbReference>
<comment type="subcellular location">
    <subcellularLocation>
        <location evidence="1">Nucleus</location>
    </subcellularLocation>
</comment>
<dbReference type="OrthoDB" id="1919525at2759"/>
<dbReference type="Pfam" id="PF13837">
    <property type="entry name" value="Myb_DNA-bind_4"/>
    <property type="match status" value="1"/>
</dbReference>
<dbReference type="InterPro" id="IPR044822">
    <property type="entry name" value="Myb_DNA-bind_4"/>
</dbReference>
<dbReference type="GO" id="GO:0006355">
    <property type="term" value="P:regulation of DNA-templated transcription"/>
    <property type="evidence" value="ECO:0007669"/>
    <property type="project" value="UniProtKB-ARBA"/>
</dbReference>
<keyword evidence="2" id="KW-0805">Transcription regulation</keyword>
<evidence type="ECO:0000313" key="9">
    <source>
        <dbReference type="RefSeq" id="XP_009778190.1"/>
    </source>
</evidence>
<organism evidence="8 9">
    <name type="scientific">Nicotiana sylvestris</name>
    <name type="common">Wood tobacco</name>
    <name type="synonym">South American tobacco</name>
    <dbReference type="NCBI Taxonomy" id="4096"/>
    <lineage>
        <taxon>Eukaryota</taxon>
        <taxon>Viridiplantae</taxon>
        <taxon>Streptophyta</taxon>
        <taxon>Embryophyta</taxon>
        <taxon>Tracheophyta</taxon>
        <taxon>Spermatophyta</taxon>
        <taxon>Magnoliopsida</taxon>
        <taxon>eudicotyledons</taxon>
        <taxon>Gunneridae</taxon>
        <taxon>Pentapetalae</taxon>
        <taxon>asterids</taxon>
        <taxon>lamiids</taxon>
        <taxon>Solanales</taxon>
        <taxon>Solanaceae</taxon>
        <taxon>Nicotianoideae</taxon>
        <taxon>Nicotianeae</taxon>
        <taxon>Nicotiana</taxon>
    </lineage>
</organism>
<dbReference type="PANTHER" id="PTHR21654">
    <property type="entry name" value="FI21293P1"/>
    <property type="match status" value="1"/>
</dbReference>
<gene>
    <name evidence="9" type="primary">LOC104227613</name>
</gene>
<feature type="region of interest" description="Disordered" evidence="6">
    <location>
        <begin position="246"/>
        <end position="271"/>
    </location>
</feature>
<keyword evidence="4" id="KW-0804">Transcription</keyword>
<dbReference type="Proteomes" id="UP000189701">
    <property type="component" value="Unplaced"/>
</dbReference>
<dbReference type="PROSITE" id="PS50090">
    <property type="entry name" value="MYB_LIKE"/>
    <property type="match status" value="1"/>
</dbReference>
<keyword evidence="3" id="KW-0238">DNA-binding</keyword>
<keyword evidence="8" id="KW-1185">Reference proteome</keyword>
<dbReference type="FunFam" id="1.10.10.60:FF:000342">
    <property type="entry name" value="trihelix transcription factor PTL-like"/>
    <property type="match status" value="1"/>
</dbReference>
<evidence type="ECO:0000256" key="5">
    <source>
        <dbReference type="ARBA" id="ARBA00023242"/>
    </source>
</evidence>
<dbReference type="PANTHER" id="PTHR21654:SF77">
    <property type="entry name" value="TRIHELIX TRANSCRIPTION FACTOR PTL-LIKE"/>
    <property type="match status" value="1"/>
</dbReference>
<reference evidence="9" key="2">
    <citation type="submission" date="2025-08" db="UniProtKB">
        <authorList>
            <consortium name="RefSeq"/>
        </authorList>
    </citation>
    <scope>IDENTIFICATION</scope>
    <source>
        <tissue evidence="9">Leaf</tissue>
    </source>
</reference>
<evidence type="ECO:0000256" key="3">
    <source>
        <dbReference type="ARBA" id="ARBA00023125"/>
    </source>
</evidence>
<dbReference type="GO" id="GO:0005634">
    <property type="term" value="C:nucleus"/>
    <property type="evidence" value="ECO:0007669"/>
    <property type="project" value="UniProtKB-SubCell"/>
</dbReference>
<evidence type="ECO:0000313" key="8">
    <source>
        <dbReference type="Proteomes" id="UP000189701"/>
    </source>
</evidence>
<dbReference type="RefSeq" id="XP_009778190.1">
    <property type="nucleotide sequence ID" value="XM_009779888.1"/>
</dbReference>
<dbReference type="AlphaFoldDB" id="A0A1U7WVC4"/>
<dbReference type="CDD" id="cd12203">
    <property type="entry name" value="GT1"/>
    <property type="match status" value="1"/>
</dbReference>
<reference evidence="8" key="1">
    <citation type="journal article" date="2013" name="Genome Biol.">
        <title>Reference genomes and transcriptomes of Nicotiana sylvestris and Nicotiana tomentosiformis.</title>
        <authorList>
            <person name="Sierro N."/>
            <person name="Battey J.N."/>
            <person name="Ouadi S."/>
            <person name="Bovet L."/>
            <person name="Goepfert S."/>
            <person name="Bakaher N."/>
            <person name="Peitsch M.C."/>
            <person name="Ivanov N.V."/>
        </authorList>
    </citation>
    <scope>NUCLEOTIDE SEQUENCE [LARGE SCALE GENOMIC DNA]</scope>
</reference>
<protein>
    <submittedName>
        <fullName evidence="9">Trihelix transcription factor PTL-like</fullName>
    </submittedName>
</protein>
<accession>A0A1U7WVC4</accession>
<dbReference type="InterPro" id="IPR001005">
    <property type="entry name" value="SANT/Myb"/>
</dbReference>
<dbReference type="Gene3D" id="1.10.10.60">
    <property type="entry name" value="Homeodomain-like"/>
    <property type="match status" value="1"/>
</dbReference>
<dbReference type="STRING" id="4096.A0A1U7WVC4"/>
<evidence type="ECO:0000256" key="1">
    <source>
        <dbReference type="ARBA" id="ARBA00004123"/>
    </source>
</evidence>
<evidence type="ECO:0000256" key="6">
    <source>
        <dbReference type="SAM" id="MobiDB-lite"/>
    </source>
</evidence>
<keyword evidence="5" id="KW-0539">Nucleus</keyword>